<keyword evidence="4" id="KW-1185">Reference proteome</keyword>
<comment type="caution">
    <text evidence="3">The sequence shown here is derived from an EMBL/GenBank/DDBJ whole genome shotgun (WGS) entry which is preliminary data.</text>
</comment>
<evidence type="ECO:0000313" key="3">
    <source>
        <dbReference type="EMBL" id="GHO91548.1"/>
    </source>
</evidence>
<sequence>MSLMAALWILAAFIVVIAVVALGVWMVRSNLQATIKACTKARDDFNEADIKDIKKTLLIEMELTGDYYKCVLRQANLSFIFALVFAGIGILIFFSIIIFMVVGFSADLATTVISGVGGALVQVLSAINFYLYRRASDQLQTFHKSLDRLQNYMLANSICQGLEDVPRSLTCAQLSLIIASSSVSENEERVIGEIIKHRAILSTEQTHLYAHNGHNSLTGNATVAP</sequence>
<dbReference type="Proteomes" id="UP000597444">
    <property type="component" value="Unassembled WGS sequence"/>
</dbReference>
<accession>A0A8J3IDK8</accession>
<reference evidence="3" key="1">
    <citation type="submission" date="2020-10" db="EMBL/GenBank/DDBJ databases">
        <title>Taxonomic study of unclassified bacteria belonging to the class Ktedonobacteria.</title>
        <authorList>
            <person name="Yabe S."/>
            <person name="Wang C.M."/>
            <person name="Zheng Y."/>
            <person name="Sakai Y."/>
            <person name="Cavaletti L."/>
            <person name="Monciardini P."/>
            <person name="Donadio S."/>
        </authorList>
    </citation>
    <scope>NUCLEOTIDE SEQUENCE</scope>
    <source>
        <strain evidence="3">ID150040</strain>
    </source>
</reference>
<feature type="transmembrane region" description="Helical" evidence="1">
    <location>
        <begin position="6"/>
        <end position="27"/>
    </location>
</feature>
<dbReference type="AlphaFoldDB" id="A0A8J3IDK8"/>
<keyword evidence="1" id="KW-0472">Membrane</keyword>
<keyword evidence="1" id="KW-0812">Transmembrane</keyword>
<dbReference type="RefSeq" id="WP_220202437.1">
    <property type="nucleotide sequence ID" value="NZ_BNJK01000001.1"/>
</dbReference>
<keyword evidence="1" id="KW-1133">Transmembrane helix</keyword>
<dbReference type="InterPro" id="IPR048567">
    <property type="entry name" value="CyanoTRADDas_TM"/>
</dbReference>
<organism evidence="3 4">
    <name type="scientific">Reticulibacter mediterranei</name>
    <dbReference type="NCBI Taxonomy" id="2778369"/>
    <lineage>
        <taxon>Bacteria</taxon>
        <taxon>Bacillati</taxon>
        <taxon>Chloroflexota</taxon>
        <taxon>Ktedonobacteria</taxon>
        <taxon>Ktedonobacterales</taxon>
        <taxon>Reticulibacteraceae</taxon>
        <taxon>Reticulibacter</taxon>
    </lineage>
</organism>
<feature type="domain" description="Cyanobacterial TRADD-N associated 2 transmembrane" evidence="2">
    <location>
        <begin position="72"/>
        <end position="139"/>
    </location>
</feature>
<name>A0A8J3IDK8_9CHLR</name>
<evidence type="ECO:0000313" key="4">
    <source>
        <dbReference type="Proteomes" id="UP000597444"/>
    </source>
</evidence>
<dbReference type="EMBL" id="BNJK01000001">
    <property type="protein sequence ID" value="GHO91548.1"/>
    <property type="molecule type" value="Genomic_DNA"/>
</dbReference>
<evidence type="ECO:0000259" key="2">
    <source>
        <dbReference type="Pfam" id="PF20712"/>
    </source>
</evidence>
<feature type="transmembrane region" description="Helical" evidence="1">
    <location>
        <begin position="79"/>
        <end position="102"/>
    </location>
</feature>
<proteinExistence type="predicted"/>
<protein>
    <recommendedName>
        <fullName evidence="2">Cyanobacterial TRADD-N associated 2 transmembrane domain-containing protein</fullName>
    </recommendedName>
</protein>
<dbReference type="Pfam" id="PF20712">
    <property type="entry name" value="CyanoTRADDas_TM"/>
    <property type="match status" value="1"/>
</dbReference>
<evidence type="ECO:0000256" key="1">
    <source>
        <dbReference type="SAM" id="Phobius"/>
    </source>
</evidence>
<feature type="transmembrane region" description="Helical" evidence="1">
    <location>
        <begin position="108"/>
        <end position="131"/>
    </location>
</feature>
<gene>
    <name evidence="3" type="ORF">KSF_015960</name>
</gene>